<dbReference type="GO" id="GO:0015031">
    <property type="term" value="P:protein transport"/>
    <property type="evidence" value="ECO:0007669"/>
    <property type="project" value="UniProtKB-KW"/>
</dbReference>
<comment type="subunit">
    <text evidence="11">Heterohexamer.</text>
</comment>
<gene>
    <name evidence="13" type="ORF">PUMCH_001533</name>
</gene>
<dbReference type="EMBL" id="CP138895">
    <property type="protein sequence ID" value="WPK24266.1"/>
    <property type="molecule type" value="Genomic_DNA"/>
</dbReference>
<evidence type="ECO:0000256" key="6">
    <source>
        <dbReference type="ARBA" id="ARBA00022927"/>
    </source>
</evidence>
<evidence type="ECO:0000256" key="2">
    <source>
        <dbReference type="ARBA" id="ARBA00022448"/>
    </source>
</evidence>
<proteinExistence type="inferred from homology"/>
<comment type="subcellular location">
    <subcellularLocation>
        <location evidence="11">Mitochondrion inner membrane</location>
        <topology evidence="11">Peripheral membrane protein</topology>
        <orientation evidence="11">Intermembrane side</orientation>
    </subcellularLocation>
</comment>
<name>A0AAX4H6R6_9ASCO</name>
<evidence type="ECO:0000256" key="7">
    <source>
        <dbReference type="ARBA" id="ARBA00023010"/>
    </source>
</evidence>
<dbReference type="AlphaFoldDB" id="A0AAX4H6R6"/>
<dbReference type="Gene3D" id="1.10.287.810">
    <property type="entry name" value="Mitochondrial import inner membrane translocase subunit tim13 like domains"/>
    <property type="match status" value="1"/>
</dbReference>
<keyword evidence="2 11" id="KW-0813">Transport</keyword>
<dbReference type="RefSeq" id="XP_062876649.1">
    <property type="nucleotide sequence ID" value="XM_063020579.1"/>
</dbReference>
<keyword evidence="6 11" id="KW-0653">Protein transport</keyword>
<protein>
    <recommendedName>
        <fullName evidence="11">Mitochondrial import inner membrane translocase subunit</fullName>
    </recommendedName>
</protein>
<evidence type="ECO:0000256" key="9">
    <source>
        <dbReference type="ARBA" id="ARBA00023136"/>
    </source>
</evidence>
<dbReference type="Pfam" id="PF02953">
    <property type="entry name" value="zf-Tim10_DDP"/>
    <property type="match status" value="1"/>
</dbReference>
<dbReference type="InterPro" id="IPR035427">
    <property type="entry name" value="Tim10-like_dom_sf"/>
</dbReference>
<evidence type="ECO:0000256" key="5">
    <source>
        <dbReference type="ARBA" id="ARBA00022833"/>
    </source>
</evidence>
<organism evidence="13 14">
    <name type="scientific">Australozyma saopauloensis</name>
    <dbReference type="NCBI Taxonomy" id="291208"/>
    <lineage>
        <taxon>Eukaryota</taxon>
        <taxon>Fungi</taxon>
        <taxon>Dikarya</taxon>
        <taxon>Ascomycota</taxon>
        <taxon>Saccharomycotina</taxon>
        <taxon>Pichiomycetes</taxon>
        <taxon>Metschnikowiaceae</taxon>
        <taxon>Australozyma</taxon>
    </lineage>
</organism>
<keyword evidence="14" id="KW-1185">Reference proteome</keyword>
<dbReference type="GO" id="GO:0045039">
    <property type="term" value="P:protein insertion into mitochondrial inner membrane"/>
    <property type="evidence" value="ECO:0007669"/>
    <property type="project" value="TreeGrafter"/>
</dbReference>
<evidence type="ECO:0000259" key="12">
    <source>
        <dbReference type="Pfam" id="PF02953"/>
    </source>
</evidence>
<keyword evidence="8 11" id="KW-0496">Mitochondrion</keyword>
<evidence type="ECO:0000256" key="11">
    <source>
        <dbReference type="RuleBase" id="RU367043"/>
    </source>
</evidence>
<dbReference type="SUPFAM" id="SSF144122">
    <property type="entry name" value="Tim10-like"/>
    <property type="match status" value="1"/>
</dbReference>
<keyword evidence="3" id="KW-0479">Metal-binding</keyword>
<sequence>MSYFLGSTGQYAHVEVNPEKIKLAEVQFTVMASTFNSVLSRCREKCIVPEYGEGDLATGEQSCVDRCVAKYVKANANIAQHVQFMMLPDQMPEYKKVEAMMRDCK</sequence>
<keyword evidence="4 11" id="KW-0999">Mitochondrion inner membrane</keyword>
<dbReference type="Proteomes" id="UP001338582">
    <property type="component" value="Chromosome 2"/>
</dbReference>
<keyword evidence="5" id="KW-0862">Zinc</keyword>
<evidence type="ECO:0000256" key="3">
    <source>
        <dbReference type="ARBA" id="ARBA00022723"/>
    </source>
</evidence>
<dbReference type="KEGG" id="asau:88172598"/>
<evidence type="ECO:0000256" key="10">
    <source>
        <dbReference type="ARBA" id="ARBA00023157"/>
    </source>
</evidence>
<dbReference type="GO" id="GO:0005743">
    <property type="term" value="C:mitochondrial inner membrane"/>
    <property type="evidence" value="ECO:0007669"/>
    <property type="project" value="UniProtKB-SubCell"/>
</dbReference>
<keyword evidence="9" id="KW-0472">Membrane</keyword>
<evidence type="ECO:0000256" key="8">
    <source>
        <dbReference type="ARBA" id="ARBA00023128"/>
    </source>
</evidence>
<dbReference type="GeneID" id="88172598"/>
<dbReference type="PANTHER" id="PTHR11038">
    <property type="entry name" value="MITOCHONDRIAL IMPORT INNER MEMBRANE TRANSLOCASE SUBUNIT TIM10"/>
    <property type="match status" value="1"/>
</dbReference>
<feature type="domain" description="Tim10-like" evidence="12">
    <location>
        <begin position="22"/>
        <end position="83"/>
    </location>
</feature>
<dbReference type="InterPro" id="IPR004217">
    <property type="entry name" value="Tim10-like"/>
</dbReference>
<dbReference type="GO" id="GO:0046872">
    <property type="term" value="F:metal ion binding"/>
    <property type="evidence" value="ECO:0007669"/>
    <property type="project" value="UniProtKB-KW"/>
</dbReference>
<comment type="function">
    <text evidence="11">Mitochondrial intermembrane chaperone that participates in the import and insertion of some multi-pass transmembrane proteins into the mitochondrial inner membrane. Also required for the transfer of beta-barrel precursors from the TOM complex to the sorting and assembly machinery (SAM complex) of the outer membrane. Acts as a chaperone-like protein that protects the hydrophobic precursors from aggregation and guide them through the mitochondrial intermembrane space.</text>
</comment>
<keyword evidence="11" id="KW-0143">Chaperone</keyword>
<comment type="domain">
    <text evidence="11">The twin CX3C motif contains 4 conserved Cys residues that form 2 disulfide bonds in the mitochondrial intermembrane space.</text>
</comment>
<keyword evidence="7 11" id="KW-0811">Translocation</keyword>
<evidence type="ECO:0000313" key="14">
    <source>
        <dbReference type="Proteomes" id="UP001338582"/>
    </source>
</evidence>
<evidence type="ECO:0000256" key="1">
    <source>
        <dbReference type="ARBA" id="ARBA00006720"/>
    </source>
</evidence>
<evidence type="ECO:0000313" key="13">
    <source>
        <dbReference type="EMBL" id="WPK24266.1"/>
    </source>
</evidence>
<comment type="similarity">
    <text evidence="1 11">Belongs to the small Tim family.</text>
</comment>
<dbReference type="PANTHER" id="PTHR11038:SF18">
    <property type="entry name" value="MITOCHONDRIAL IMPORT INNER MEMBRANE TRANSLOCASE SUBUNIT TIM12"/>
    <property type="match status" value="1"/>
</dbReference>
<accession>A0AAX4H6R6</accession>
<keyword evidence="10 11" id="KW-1015">Disulfide bond</keyword>
<evidence type="ECO:0000256" key="4">
    <source>
        <dbReference type="ARBA" id="ARBA00022792"/>
    </source>
</evidence>
<reference evidence="13 14" key="1">
    <citation type="submission" date="2023-10" db="EMBL/GenBank/DDBJ databases">
        <title>Draft Genome Sequence of Candida saopaulonensis from a very Premature Infant with Sepsis.</title>
        <authorList>
            <person name="Ning Y."/>
            <person name="Dai R."/>
            <person name="Xiao M."/>
            <person name="Xu Y."/>
            <person name="Yan Q."/>
            <person name="Zhang L."/>
        </authorList>
    </citation>
    <scope>NUCLEOTIDE SEQUENCE [LARGE SCALE GENOMIC DNA]</scope>
    <source>
        <strain evidence="13 14">19XY460</strain>
    </source>
</reference>